<dbReference type="GeneID" id="39607543"/>
<dbReference type="Proteomes" id="UP000267145">
    <property type="component" value="Unassembled WGS sequence"/>
</dbReference>
<proteinExistence type="predicted"/>
<sequence length="183" mass="19907">MPLAIASSSSAGVQTPLEDAVKDFQSILTYQQRIKINRIGAIRDAETVMTFTAQLDMENQLRKGRGVASRLHTVLESVQAFSTVVGTFVSSHPEIAALVWGSVKLALLLTVNYTSYFEALSGLFMAVSRQCPRFAEYQALYPGSTQLQKALCDFHASIIRCCKHAVEGINNSCSPSIKSSSPT</sequence>
<evidence type="ECO:0000259" key="1">
    <source>
        <dbReference type="Pfam" id="PF24809"/>
    </source>
</evidence>
<comment type="caution">
    <text evidence="2">The sequence shown here is derived from an EMBL/GenBank/DDBJ whole genome shotgun (WGS) entry which is preliminary data.</text>
</comment>
<dbReference type="Pfam" id="PF24809">
    <property type="entry name" value="DUF7708"/>
    <property type="match status" value="1"/>
</dbReference>
<feature type="domain" description="DUF7708" evidence="1">
    <location>
        <begin position="71"/>
        <end position="167"/>
    </location>
</feature>
<dbReference type="AlphaFoldDB" id="A0A3M9XWF2"/>
<evidence type="ECO:0000313" key="3">
    <source>
        <dbReference type="Proteomes" id="UP000267145"/>
    </source>
</evidence>
<organism evidence="2 3">
    <name type="scientific">Verticillium nonalfalfae</name>
    <dbReference type="NCBI Taxonomy" id="1051616"/>
    <lineage>
        <taxon>Eukaryota</taxon>
        <taxon>Fungi</taxon>
        <taxon>Dikarya</taxon>
        <taxon>Ascomycota</taxon>
        <taxon>Pezizomycotina</taxon>
        <taxon>Sordariomycetes</taxon>
        <taxon>Hypocreomycetidae</taxon>
        <taxon>Glomerellales</taxon>
        <taxon>Plectosphaerellaceae</taxon>
        <taxon>Verticillium</taxon>
    </lineage>
</organism>
<keyword evidence="3" id="KW-1185">Reference proteome</keyword>
<gene>
    <name evidence="2" type="ORF">D7B24_003854</name>
</gene>
<dbReference type="STRING" id="1051616.A0A3M9XWF2"/>
<reference evidence="2 3" key="1">
    <citation type="submission" date="2018-10" db="EMBL/GenBank/DDBJ databases">
        <title>Genome sequence of Verticillium nonalfalfae VnAa140.</title>
        <authorList>
            <person name="Stajich J.E."/>
            <person name="Kasson M.T."/>
        </authorList>
    </citation>
    <scope>NUCLEOTIDE SEQUENCE [LARGE SCALE GENOMIC DNA]</scope>
    <source>
        <strain evidence="2 3">VnAa140</strain>
    </source>
</reference>
<dbReference type="RefSeq" id="XP_028490502.1">
    <property type="nucleotide sequence ID" value="XM_028638040.1"/>
</dbReference>
<evidence type="ECO:0000313" key="2">
    <source>
        <dbReference type="EMBL" id="RNJ52344.1"/>
    </source>
</evidence>
<protein>
    <recommendedName>
        <fullName evidence="1">DUF7708 domain-containing protein</fullName>
    </recommendedName>
</protein>
<dbReference type="EMBL" id="RBVV01000213">
    <property type="protein sequence ID" value="RNJ52344.1"/>
    <property type="molecule type" value="Genomic_DNA"/>
</dbReference>
<name>A0A3M9XWF2_9PEZI</name>
<accession>A0A3M9XWF2</accession>
<dbReference type="InterPro" id="IPR056125">
    <property type="entry name" value="DUF7708"/>
</dbReference>